<dbReference type="Gene3D" id="1.20.120.420">
    <property type="entry name" value="translation initiation factor eif-2b, domain 1"/>
    <property type="match status" value="1"/>
</dbReference>
<evidence type="ECO:0000256" key="1">
    <source>
        <dbReference type="ARBA" id="ARBA00023235"/>
    </source>
</evidence>
<organism evidence="6 7">
    <name type="scientific">Nitrosomonas marina</name>
    <dbReference type="NCBI Taxonomy" id="917"/>
    <lineage>
        <taxon>Bacteria</taxon>
        <taxon>Pseudomonadati</taxon>
        <taxon>Pseudomonadota</taxon>
        <taxon>Betaproteobacteria</taxon>
        <taxon>Nitrosomonadales</taxon>
        <taxon>Nitrosomonadaceae</taxon>
        <taxon>Nitrosomonas</taxon>
    </lineage>
</organism>
<keyword evidence="1 5" id="KW-0413">Isomerase</keyword>
<dbReference type="Pfam" id="PF01008">
    <property type="entry name" value="IF-2B"/>
    <property type="match status" value="1"/>
</dbReference>
<evidence type="ECO:0000256" key="2">
    <source>
        <dbReference type="ARBA" id="ARBA00050906"/>
    </source>
</evidence>
<dbReference type="UniPathway" id="UPA00904">
    <property type="reaction ID" value="UER00874"/>
</dbReference>
<evidence type="ECO:0000313" key="6">
    <source>
        <dbReference type="EMBL" id="SEN01926.1"/>
    </source>
</evidence>
<feature type="binding site" evidence="5">
    <location>
        <position position="191"/>
    </location>
    <ligand>
        <name>substrate</name>
    </ligand>
</feature>
<protein>
    <recommendedName>
        <fullName evidence="5">Methylthioribose-1-phosphate isomerase</fullName>
        <shortName evidence="5">M1Pi</shortName>
        <shortName evidence="5">MTR-1-P isomerase</shortName>
        <ecNumber evidence="5">5.3.1.23</ecNumber>
    </recommendedName>
    <alternativeName>
        <fullName evidence="5">S-methyl-5-thioribose-1-phosphate isomerase</fullName>
    </alternativeName>
</protein>
<sequence>MTQLESLALRFTRTPHQTELWILDQTLLPLKEEWVQLTTVGETIEAIKTLKVRGAPFIGVVAALGLGQSAIKGTRLEQLEDEAQALYAARPTAVNLMICMNRMIAGIRSNKSPEALLSIAVDLFTEDLSLCEAIAQNGAELIESGDHILTHCNTGGLATAGIGTALGVIRKCHQQGKKVHVYVDETRPLLQGARLTTWELKKLDIPYTLITDNMAGHLMQQNKVQKIIVGCDRIAANGDFANKIGTYSLAVLAQYHTVPFYVAGPYTTMDWHCANGGHIPIEQRKASEVSGVAGVFGHICWATEDTRIYNPAFDVTPAELVSGWILDCGVFTRTDFQQRKVRQCMPLLAEQVS</sequence>
<proteinExistence type="inferred from homology"/>
<dbReference type="FunFam" id="3.40.50.10470:FF:000006">
    <property type="entry name" value="Methylthioribose-1-phosphate isomerase"/>
    <property type="match status" value="1"/>
</dbReference>
<dbReference type="Proteomes" id="UP000199459">
    <property type="component" value="Unassembled WGS sequence"/>
</dbReference>
<feature type="binding site" evidence="5">
    <location>
        <begin position="242"/>
        <end position="243"/>
    </location>
    <ligand>
        <name>substrate</name>
    </ligand>
</feature>
<comment type="pathway">
    <text evidence="5">Amino-acid biosynthesis; L-methionine biosynthesis via salvage pathway; L-methionine from S-methyl-5-thio-alpha-D-ribose 1-phosphate: step 1/6.</text>
</comment>
<dbReference type="InterPro" id="IPR027363">
    <property type="entry name" value="M1Pi_N"/>
</dbReference>
<keyword evidence="5" id="KW-0028">Amino-acid biosynthesis</keyword>
<dbReference type="Gene3D" id="3.40.50.10470">
    <property type="entry name" value="Translation initiation factor eif-2b, domain 2"/>
    <property type="match status" value="1"/>
</dbReference>
<dbReference type="InterPro" id="IPR037171">
    <property type="entry name" value="NagB/RpiA_transferase-like"/>
</dbReference>
<comment type="catalytic activity">
    <reaction evidence="2">
        <text>5-deoxy-alpha-D-ribose 1-phosphate = 5-deoxy-D-ribulose 1-phosphate</text>
        <dbReference type="Rhea" id="RHEA:61296"/>
        <dbReference type="ChEBI" id="CHEBI:58749"/>
        <dbReference type="ChEBI" id="CHEBI:144504"/>
    </reaction>
    <physiologicalReaction direction="left-to-right" evidence="2">
        <dbReference type="Rhea" id="RHEA:61297"/>
    </physiologicalReaction>
</comment>
<dbReference type="PANTHER" id="PTHR43475:SF1">
    <property type="entry name" value="METHYLTHIORIBOSE-1-PHOSPHATE ISOMERASE"/>
    <property type="match status" value="1"/>
</dbReference>
<dbReference type="RefSeq" id="WP_090629244.1">
    <property type="nucleotide sequence ID" value="NZ_FOCP01000006.1"/>
</dbReference>
<dbReference type="InterPro" id="IPR005251">
    <property type="entry name" value="IF-M1Pi"/>
</dbReference>
<keyword evidence="5" id="KW-0486">Methionine biosynthesis</keyword>
<name>A0A1H8D3Z8_9PROT</name>
<dbReference type="GO" id="GO:0019509">
    <property type="term" value="P:L-methionine salvage from methylthioadenosine"/>
    <property type="evidence" value="ECO:0007669"/>
    <property type="project" value="UniProtKB-UniRule"/>
</dbReference>
<reference evidence="6 7" key="1">
    <citation type="submission" date="2016-10" db="EMBL/GenBank/DDBJ databases">
        <authorList>
            <person name="de Groot N.N."/>
        </authorList>
    </citation>
    <scope>NUCLEOTIDE SEQUENCE [LARGE SCALE GENOMIC DNA]</scope>
    <source>
        <strain evidence="6 7">Nm22</strain>
    </source>
</reference>
<feature type="site" description="Transition state stabilizer" evidence="5">
    <location>
        <position position="152"/>
    </location>
</feature>
<dbReference type="FunFam" id="1.20.120.420:FF:000003">
    <property type="entry name" value="Methylthioribose-1-phosphate isomerase"/>
    <property type="match status" value="1"/>
</dbReference>
<dbReference type="InterPro" id="IPR011559">
    <property type="entry name" value="Initiation_fac_2B_a/b/d"/>
</dbReference>
<dbReference type="STRING" id="917.SAMN05216326_10669"/>
<feature type="active site" description="Proton donor" evidence="5">
    <location>
        <position position="232"/>
    </location>
</feature>
<dbReference type="GO" id="GO:0046523">
    <property type="term" value="F:S-methyl-5-thioribose-1-phosphate isomerase activity"/>
    <property type="evidence" value="ECO:0007669"/>
    <property type="project" value="UniProtKB-UniRule"/>
</dbReference>
<dbReference type="InterPro" id="IPR000649">
    <property type="entry name" value="IF-2B-related"/>
</dbReference>
<evidence type="ECO:0000256" key="4">
    <source>
        <dbReference type="ARBA" id="ARBA00058145"/>
    </source>
</evidence>
<dbReference type="EC" id="5.3.1.23" evidence="5"/>
<dbReference type="SUPFAM" id="SSF100950">
    <property type="entry name" value="NagB/RpiA/CoA transferase-like"/>
    <property type="match status" value="1"/>
</dbReference>
<dbReference type="NCBIfam" id="NF004326">
    <property type="entry name" value="PRK05720.1"/>
    <property type="match status" value="1"/>
</dbReference>
<feature type="binding site" evidence="5">
    <location>
        <begin position="53"/>
        <end position="55"/>
    </location>
    <ligand>
        <name>substrate</name>
    </ligand>
</feature>
<dbReference type="NCBIfam" id="TIGR00512">
    <property type="entry name" value="salvage_mtnA"/>
    <property type="match status" value="1"/>
</dbReference>
<dbReference type="InterPro" id="IPR042529">
    <property type="entry name" value="IF_2B-like_C"/>
</dbReference>
<accession>A0A1H8D3Z8</accession>
<dbReference type="OrthoDB" id="9803436at2"/>
<comment type="function">
    <text evidence="4">Catalyzes the interconversion of methylthioribose-1-phosphate (MTR-1-P) into methylthioribulose-1-phosphate (MTRu-1-P). Also catalyzes the interconversion of 5-deoxyribose 1-phosphate and 5-deoxyribulose 1-phosphate. Part of a bifunctional DHAP-shunt salvage pathway for SAM by-products.</text>
</comment>
<dbReference type="NCBIfam" id="TIGR00524">
    <property type="entry name" value="eIF-2B_rel"/>
    <property type="match status" value="1"/>
</dbReference>
<dbReference type="EMBL" id="FOCP01000006">
    <property type="protein sequence ID" value="SEN01926.1"/>
    <property type="molecule type" value="Genomic_DNA"/>
</dbReference>
<dbReference type="HAMAP" id="MF_01678">
    <property type="entry name" value="Salvage_MtnA"/>
    <property type="match status" value="1"/>
</dbReference>
<dbReference type="AlphaFoldDB" id="A0A1H8D3Z8"/>
<gene>
    <name evidence="5" type="primary">mtnA</name>
    <name evidence="6" type="ORF">SAMN05216325_10632</name>
</gene>
<comment type="catalytic activity">
    <reaction evidence="3">
        <text>5-(methylsulfanyl)-alpha-D-ribose 1-phosphate = 5-(methylsulfanyl)-D-ribulose 1-phosphate</text>
        <dbReference type="Rhea" id="RHEA:19989"/>
        <dbReference type="ChEBI" id="CHEBI:58533"/>
        <dbReference type="ChEBI" id="CHEBI:58548"/>
        <dbReference type="EC" id="5.3.1.23"/>
    </reaction>
    <physiologicalReaction direction="left-to-right" evidence="3">
        <dbReference type="Rhea" id="RHEA:19990"/>
    </physiologicalReaction>
</comment>
<evidence type="ECO:0000256" key="3">
    <source>
        <dbReference type="ARBA" id="ARBA00051169"/>
    </source>
</evidence>
<evidence type="ECO:0000313" key="7">
    <source>
        <dbReference type="Proteomes" id="UP000199459"/>
    </source>
</evidence>
<evidence type="ECO:0000256" key="5">
    <source>
        <dbReference type="HAMAP-Rule" id="MF_01678"/>
    </source>
</evidence>
<dbReference type="PANTHER" id="PTHR43475">
    <property type="entry name" value="METHYLTHIORIBOSE-1-PHOSPHATE ISOMERASE"/>
    <property type="match status" value="1"/>
</dbReference>
<comment type="similarity">
    <text evidence="5">Belongs to the EIF-2B alpha/beta/delta subunits family. MtnA subfamily.</text>
</comment>
<feature type="binding site" evidence="5">
    <location>
        <position position="90"/>
    </location>
    <ligand>
        <name>substrate</name>
    </ligand>
</feature>